<dbReference type="RefSeq" id="WP_009572188.1">
    <property type="nucleotide sequence ID" value="NZ_AMRK01000005.1"/>
</dbReference>
<protein>
    <submittedName>
        <fullName evidence="2">Metallo-beta-lactamase superfamily protein</fullName>
    </submittedName>
</protein>
<dbReference type="EMBL" id="AMRK01000005">
    <property type="protein sequence ID" value="EKE71325.1"/>
    <property type="molecule type" value="Genomic_DNA"/>
</dbReference>
<feature type="domain" description="Metallo-beta-lactamase" evidence="1">
    <location>
        <begin position="50"/>
        <end position="251"/>
    </location>
</feature>
<reference evidence="2 3" key="1">
    <citation type="submission" date="2012-09" db="EMBL/GenBank/DDBJ databases">
        <title>Celeribacter baekdonensis B30 Genome Sequencing.</title>
        <authorList>
            <person name="Wang W."/>
        </authorList>
    </citation>
    <scope>NUCLEOTIDE SEQUENCE [LARGE SCALE GENOMIC DNA]</scope>
    <source>
        <strain evidence="2 3">B30</strain>
    </source>
</reference>
<dbReference type="eggNOG" id="COG0491">
    <property type="taxonomic scope" value="Bacteria"/>
</dbReference>
<dbReference type="PANTHER" id="PTHR42951">
    <property type="entry name" value="METALLO-BETA-LACTAMASE DOMAIN-CONTAINING"/>
    <property type="match status" value="1"/>
</dbReference>
<comment type="caution">
    <text evidence="2">The sequence shown here is derived from an EMBL/GenBank/DDBJ whole genome shotgun (WGS) entry which is preliminary data.</text>
</comment>
<evidence type="ECO:0000313" key="2">
    <source>
        <dbReference type="EMBL" id="EKE71325.1"/>
    </source>
</evidence>
<sequence>MLHLVLRLQKSAQLRASGGDVITDCILILSETRAMTQTFVDTIPMLPFGMLNAFLISRGDRAVLVDTGLPNSEPKIEKALNARRLDWSNLTLILLTHAHIDHAGSAARVQMRSAAPLLAHHDELPYCQGEPPRLRPSGPFGRVFYRTGAIQRPFEAVTPDVIMTTDGFDLSEFGIAAQVLHTPGHTPGSVSVLLEDGRVIAGDLAASGILLGGIACRARPKSPPFEEEPLHVVASLQRLLSVGGRAFFLGHGGPLSAKAVQRHCDALRHRFTPRV</sequence>
<dbReference type="STRING" id="1208323.B30_11190"/>
<dbReference type="InterPro" id="IPR036866">
    <property type="entry name" value="RibonucZ/Hydroxyglut_hydro"/>
</dbReference>
<evidence type="ECO:0000259" key="1">
    <source>
        <dbReference type="SMART" id="SM00849"/>
    </source>
</evidence>
<keyword evidence="3" id="KW-1185">Reference proteome</keyword>
<dbReference type="InterPro" id="IPR050855">
    <property type="entry name" value="NDM-1-like"/>
</dbReference>
<organism evidence="2 3">
    <name type="scientific">Celeribacter baekdonensis B30</name>
    <dbReference type="NCBI Taxonomy" id="1208323"/>
    <lineage>
        <taxon>Bacteria</taxon>
        <taxon>Pseudomonadati</taxon>
        <taxon>Pseudomonadota</taxon>
        <taxon>Alphaproteobacteria</taxon>
        <taxon>Rhodobacterales</taxon>
        <taxon>Roseobacteraceae</taxon>
        <taxon>Celeribacter</taxon>
    </lineage>
</organism>
<gene>
    <name evidence="2" type="ORF">B30_11190</name>
</gene>
<proteinExistence type="predicted"/>
<dbReference type="AlphaFoldDB" id="K2K1H8"/>
<name>K2K1H8_9RHOB</name>
<dbReference type="Proteomes" id="UP000006762">
    <property type="component" value="Unassembled WGS sequence"/>
</dbReference>
<dbReference type="CDD" id="cd07721">
    <property type="entry name" value="yflN-like_MBL-fold"/>
    <property type="match status" value="1"/>
</dbReference>
<dbReference type="InterPro" id="IPR001279">
    <property type="entry name" value="Metallo-B-lactamas"/>
</dbReference>
<accession>K2K1H8</accession>
<dbReference type="SUPFAM" id="SSF56281">
    <property type="entry name" value="Metallo-hydrolase/oxidoreductase"/>
    <property type="match status" value="1"/>
</dbReference>
<dbReference type="SMART" id="SM00849">
    <property type="entry name" value="Lactamase_B"/>
    <property type="match status" value="1"/>
</dbReference>
<dbReference type="PANTHER" id="PTHR42951:SF17">
    <property type="entry name" value="METALLO-BETA-LACTAMASE DOMAIN-CONTAINING PROTEIN"/>
    <property type="match status" value="1"/>
</dbReference>
<dbReference type="Pfam" id="PF00753">
    <property type="entry name" value="Lactamase_B"/>
    <property type="match status" value="1"/>
</dbReference>
<evidence type="ECO:0000313" key="3">
    <source>
        <dbReference type="Proteomes" id="UP000006762"/>
    </source>
</evidence>
<dbReference type="PATRIC" id="fig|1208323.3.peg.2320"/>
<dbReference type="Gene3D" id="3.60.15.10">
    <property type="entry name" value="Ribonuclease Z/Hydroxyacylglutathione hydrolase-like"/>
    <property type="match status" value="1"/>
</dbReference>